<comment type="caution">
    <text evidence="1">The sequence shown here is derived from an EMBL/GenBank/DDBJ whole genome shotgun (WGS) entry which is preliminary data.</text>
</comment>
<reference evidence="2" key="1">
    <citation type="journal article" date="2019" name="Int. J. Syst. Evol. Microbiol.">
        <title>The Global Catalogue of Microorganisms (GCM) 10K type strain sequencing project: providing services to taxonomists for standard genome sequencing and annotation.</title>
        <authorList>
            <consortium name="The Broad Institute Genomics Platform"/>
            <consortium name="The Broad Institute Genome Sequencing Center for Infectious Disease"/>
            <person name="Wu L."/>
            <person name="Ma J."/>
        </authorList>
    </citation>
    <scope>NUCLEOTIDE SEQUENCE [LARGE SCALE GENOMIC DNA]</scope>
    <source>
        <strain evidence="2">CCUG 55608</strain>
    </source>
</reference>
<dbReference type="Proteomes" id="UP001597116">
    <property type="component" value="Unassembled WGS sequence"/>
</dbReference>
<gene>
    <name evidence="1" type="ORF">ACFQ4C_12650</name>
</gene>
<evidence type="ECO:0008006" key="3">
    <source>
        <dbReference type="Google" id="ProtNLM"/>
    </source>
</evidence>
<proteinExistence type="predicted"/>
<dbReference type="RefSeq" id="WP_265992473.1">
    <property type="nucleotide sequence ID" value="NZ_CP110973.1"/>
</dbReference>
<evidence type="ECO:0000313" key="2">
    <source>
        <dbReference type="Proteomes" id="UP001597116"/>
    </source>
</evidence>
<name>A0ABW3Q3B8_9BACT</name>
<protein>
    <recommendedName>
        <fullName evidence="3">Arm DNA-binding domain-containing protein</fullName>
    </recommendedName>
</protein>
<accession>A0ABW3Q3B8</accession>
<evidence type="ECO:0000313" key="1">
    <source>
        <dbReference type="EMBL" id="MFD1141968.1"/>
    </source>
</evidence>
<keyword evidence="2" id="KW-1185">Reference proteome</keyword>
<organism evidence="1 2">
    <name type="scientific">Larkinella insperata</name>
    <dbReference type="NCBI Taxonomy" id="332158"/>
    <lineage>
        <taxon>Bacteria</taxon>
        <taxon>Pseudomonadati</taxon>
        <taxon>Bacteroidota</taxon>
        <taxon>Cytophagia</taxon>
        <taxon>Cytophagales</taxon>
        <taxon>Spirosomataceae</taxon>
        <taxon>Larkinella</taxon>
    </lineage>
</organism>
<dbReference type="EMBL" id="JBHTLP010000008">
    <property type="protein sequence ID" value="MFD1141968.1"/>
    <property type="molecule type" value="Genomic_DNA"/>
</dbReference>
<sequence>MSARIKPTVNNIISLWFSVDTPLRQYKIKLNPEIWGACQAINQDFTPSSSRKPVEQYKKNDKVAFARAVQEQLERSKAY</sequence>